<keyword evidence="8" id="KW-0732">Signal</keyword>
<dbReference type="InterPro" id="IPR018513">
    <property type="entry name" value="Cell_synthase_bac"/>
</dbReference>
<reference evidence="9 10" key="1">
    <citation type="submission" date="2017-11" db="EMBL/GenBank/DDBJ databases">
        <title>Evolution of Phototrophy in the Chloroflexi Phylum Driven by Horizontal Gene Transfer.</title>
        <authorList>
            <person name="Ward L.M."/>
            <person name="Hemp J."/>
            <person name="Shih P.M."/>
            <person name="Mcglynn S.E."/>
            <person name="Fischer W."/>
        </authorList>
    </citation>
    <scope>NUCLEOTIDE SEQUENCE [LARGE SCALE GENOMIC DNA]</scope>
    <source>
        <strain evidence="9">JP3_13</strain>
    </source>
</reference>
<dbReference type="AlphaFoldDB" id="A0A2M8PIA7"/>
<evidence type="ECO:0000256" key="5">
    <source>
        <dbReference type="ARBA" id="ARBA00023136"/>
    </source>
</evidence>
<evidence type="ECO:0000256" key="1">
    <source>
        <dbReference type="ARBA" id="ARBA00004162"/>
    </source>
</evidence>
<gene>
    <name evidence="9" type="ORF">CUN49_01105</name>
</gene>
<keyword evidence="4 7" id="KW-1133">Transmembrane helix</keyword>
<evidence type="ECO:0000256" key="3">
    <source>
        <dbReference type="ARBA" id="ARBA00022692"/>
    </source>
</evidence>
<evidence type="ECO:0000313" key="10">
    <source>
        <dbReference type="Proteomes" id="UP000229681"/>
    </source>
</evidence>
<organism evidence="9 10">
    <name type="scientific">Candidatus Thermofonsia Clade 1 bacterium</name>
    <dbReference type="NCBI Taxonomy" id="2364210"/>
    <lineage>
        <taxon>Bacteria</taxon>
        <taxon>Bacillati</taxon>
        <taxon>Chloroflexota</taxon>
        <taxon>Candidatus Thermofontia</taxon>
        <taxon>Candidatus Thermofonsia Clade 1</taxon>
    </lineage>
</organism>
<dbReference type="PANTHER" id="PTHR39083">
    <property type="entry name" value="CYCLIC DI-GMP-BINDING PROTEIN"/>
    <property type="match status" value="1"/>
</dbReference>
<feature type="chain" id="PRO_5014695781" description="Cellulose synthase" evidence="8">
    <location>
        <begin position="35"/>
        <end position="837"/>
    </location>
</feature>
<evidence type="ECO:0000256" key="6">
    <source>
        <dbReference type="SAM" id="MobiDB-lite"/>
    </source>
</evidence>
<feature type="region of interest" description="Disordered" evidence="6">
    <location>
        <begin position="739"/>
        <end position="764"/>
    </location>
</feature>
<protein>
    <recommendedName>
        <fullName evidence="11">Cellulose synthase</fullName>
    </recommendedName>
</protein>
<accession>A0A2M8PIA7</accession>
<name>A0A2M8PIA7_9CHLR</name>
<evidence type="ECO:0000256" key="8">
    <source>
        <dbReference type="SAM" id="SignalP"/>
    </source>
</evidence>
<evidence type="ECO:0000256" key="4">
    <source>
        <dbReference type="ARBA" id="ARBA00022989"/>
    </source>
</evidence>
<evidence type="ECO:0000256" key="2">
    <source>
        <dbReference type="ARBA" id="ARBA00022475"/>
    </source>
</evidence>
<keyword evidence="3 7" id="KW-0812">Transmembrane</keyword>
<comment type="subcellular location">
    <subcellularLocation>
        <location evidence="1">Cell membrane</location>
        <topology evidence="1">Single-pass membrane protein</topology>
    </subcellularLocation>
</comment>
<sequence>MKNVRNVSATLRFLSALLILCLALALSAPLSSSAATPTPTRPLLSTPMPTPIGGALIAQEFALASLNVRNLEILSPQGSAQFSFEVPDNWRLAGNNVLYLNLQFVESGAEAAVPDIMPVTRFEIRLNNQLIYEASFSTSMEAPQTVAVPLPLSAIRTDRARQNFALAMDARDHCNSNRQARIIVRADLSYLHFEYERLLPTLNLALFPRPFYNNLLANQPETALLVLPDAFTRADLELAFSLAAGIGKLTGNQVRLKVTTPALLDAENRRENNLIVLGRPTDNALLAELYAANLLPTRYQAETNTFSVGQAEIAPEEGIVQLIAHPENPYLAVLIFSGSTERAIQKAVRAFAGKVDGFGLEGPLAIVREVRPLSERRVGDQLREVQTFADLGIETITTFGVGSQFADVRFVVPNGVRISEAAYVEIVFDYSDTLKEAQTSLSILLNETPINSVNIGAGSDFAKRPSPHRVRAPIPPSAVRAGEGNLLSLQVESRGNWGCNLPNPATIWLNVRSESLLALPRAAVDVAQQRPLVSDFPVPFSEYADLHDVLFVLPDRPSLVELEQALRLMARLGTLTEGGERFAPRIALGDQLPSDLDLAQYHIILYGRPSTNSLLRSIADKLPQPFTNGTDSLEQLLDDVVLRLPPNFEIGVLQAQPSLWNPRRVLLTITGTSSLGETFAMLAMQAVTFFRGDLNGNVVYVTQNNVYAANTYRSRYAVDIAADIPTLVAESTRMASATPTPNRVFTVTPGPTETLTPTATPSLTPTPSPIFSPTPFVPTPTPLPTFAPLPTDALQVETPEPPSWIALLIALTAGVLLATAAFGLWSAARAIQKRRQE</sequence>
<dbReference type="Pfam" id="PF03170">
    <property type="entry name" value="BcsB"/>
    <property type="match status" value="1"/>
</dbReference>
<feature type="compositionally biased region" description="Low complexity" evidence="6">
    <location>
        <begin position="745"/>
        <end position="763"/>
    </location>
</feature>
<evidence type="ECO:0000256" key="7">
    <source>
        <dbReference type="SAM" id="Phobius"/>
    </source>
</evidence>
<comment type="caution">
    <text evidence="9">The sequence shown here is derived from an EMBL/GenBank/DDBJ whole genome shotgun (WGS) entry which is preliminary data.</text>
</comment>
<evidence type="ECO:0000313" key="9">
    <source>
        <dbReference type="EMBL" id="PJF37282.1"/>
    </source>
</evidence>
<evidence type="ECO:0008006" key="11">
    <source>
        <dbReference type="Google" id="ProtNLM"/>
    </source>
</evidence>
<keyword evidence="2" id="KW-1003">Cell membrane</keyword>
<dbReference type="Gene3D" id="2.60.120.260">
    <property type="entry name" value="Galactose-binding domain-like"/>
    <property type="match status" value="2"/>
</dbReference>
<dbReference type="GO" id="GO:0006011">
    <property type="term" value="P:UDP-alpha-D-glucose metabolic process"/>
    <property type="evidence" value="ECO:0007669"/>
    <property type="project" value="InterPro"/>
</dbReference>
<feature type="transmembrane region" description="Helical" evidence="7">
    <location>
        <begin position="804"/>
        <end position="825"/>
    </location>
</feature>
<dbReference type="EMBL" id="PGTM01000007">
    <property type="protein sequence ID" value="PJF37282.1"/>
    <property type="molecule type" value="Genomic_DNA"/>
</dbReference>
<dbReference type="GO" id="GO:0005886">
    <property type="term" value="C:plasma membrane"/>
    <property type="evidence" value="ECO:0007669"/>
    <property type="project" value="UniProtKB-SubCell"/>
</dbReference>
<proteinExistence type="predicted"/>
<keyword evidence="5 7" id="KW-0472">Membrane</keyword>
<dbReference type="PANTHER" id="PTHR39083:SF1">
    <property type="entry name" value="CYCLIC DI-GMP-BINDING PROTEIN"/>
    <property type="match status" value="1"/>
</dbReference>
<feature type="signal peptide" evidence="8">
    <location>
        <begin position="1"/>
        <end position="34"/>
    </location>
</feature>
<dbReference type="Proteomes" id="UP000229681">
    <property type="component" value="Unassembled WGS sequence"/>
</dbReference>